<dbReference type="Proteomes" id="UP000830395">
    <property type="component" value="Chromosome 7"/>
</dbReference>
<name>A0ACC5YFR3_9TELE</name>
<protein>
    <submittedName>
        <fullName evidence="1">Uncharacterized protein</fullName>
    </submittedName>
</protein>
<dbReference type="EMBL" id="CM040981">
    <property type="protein sequence ID" value="MCJ8734509.1"/>
    <property type="molecule type" value="Genomic_DNA"/>
</dbReference>
<sequence length="177" mass="19564">MEDWSLSQSTQRRSFTSLIASRLGRKRRLQSESELQEASISLINRNQNISALLQETAAGAGGHTLTCERRVGEIRANVLQCELRRQADELCVPVSVLSVRMVMDRMTALQGDRDSAMISSAHRLQSLCECGVTEEEGDVRHHILSTVVCVLVRVGFEDVQDSSVSHSCCSVLDSMLS</sequence>
<reference evidence="1" key="1">
    <citation type="submission" date="2020-02" db="EMBL/GenBank/DDBJ databases">
        <title>Genome sequencing of the panga catfish, Pangasius djambal.</title>
        <authorList>
            <person name="Wen M."/>
            <person name="Zahm M."/>
            <person name="Roques C."/>
            <person name="Cabau C."/>
            <person name="Klopp C."/>
            <person name="Donnadieu C."/>
            <person name="Jouanno E."/>
            <person name="Avarre J.-C."/>
            <person name="Campet M."/>
            <person name="Ha T."/>
            <person name="Dugue R."/>
            <person name="Lampietro C."/>
            <person name="Louis A."/>
            <person name="Herpin A."/>
            <person name="Echchiki A."/>
            <person name="Berthelot C."/>
            <person name="Parey E."/>
            <person name="Roest-Crollius H."/>
            <person name="Braasch I."/>
            <person name="Postlethwait J.H."/>
            <person name="Bobe J."/>
            <person name="Montfort J."/>
            <person name="Bouchez O."/>
            <person name="Begum T."/>
            <person name="Schartl M."/>
            <person name="Gustiano R."/>
            <person name="Guiguen Y."/>
        </authorList>
    </citation>
    <scope>NUCLEOTIDE SEQUENCE</scope>
    <source>
        <strain evidence="1">Pdj_M5554</strain>
    </source>
</reference>
<evidence type="ECO:0000313" key="1">
    <source>
        <dbReference type="EMBL" id="MCJ8734509.1"/>
    </source>
</evidence>
<keyword evidence="2" id="KW-1185">Reference proteome</keyword>
<accession>A0ACC5YFR3</accession>
<gene>
    <name evidence="1" type="ORF">PDJAM_G00236460</name>
</gene>
<organism evidence="1 2">
    <name type="scientific">Pangasius djambal</name>
    <dbReference type="NCBI Taxonomy" id="1691987"/>
    <lineage>
        <taxon>Eukaryota</taxon>
        <taxon>Metazoa</taxon>
        <taxon>Chordata</taxon>
        <taxon>Craniata</taxon>
        <taxon>Vertebrata</taxon>
        <taxon>Euteleostomi</taxon>
        <taxon>Actinopterygii</taxon>
        <taxon>Neopterygii</taxon>
        <taxon>Teleostei</taxon>
        <taxon>Ostariophysi</taxon>
        <taxon>Siluriformes</taxon>
        <taxon>Pangasiidae</taxon>
        <taxon>Pangasius</taxon>
    </lineage>
</organism>
<evidence type="ECO:0000313" key="2">
    <source>
        <dbReference type="Proteomes" id="UP000830395"/>
    </source>
</evidence>
<proteinExistence type="predicted"/>
<comment type="caution">
    <text evidence="1">The sequence shown here is derived from an EMBL/GenBank/DDBJ whole genome shotgun (WGS) entry which is preliminary data.</text>
</comment>